<dbReference type="EMBL" id="JAUSVU010000017">
    <property type="protein sequence ID" value="MDQ0535381.1"/>
    <property type="molecule type" value="Genomic_DNA"/>
</dbReference>
<sequence length="76" mass="8293">MTPETRAVLLATPGSRSNTAHRAADIARYAEQEPMAVKPVLERLVGMGLVESRRVPRDLLYFRTAQGDRVAAGGRS</sequence>
<organism evidence="1 2">
    <name type="scientific">Azospirillum picis</name>
    <dbReference type="NCBI Taxonomy" id="488438"/>
    <lineage>
        <taxon>Bacteria</taxon>
        <taxon>Pseudomonadati</taxon>
        <taxon>Pseudomonadota</taxon>
        <taxon>Alphaproteobacteria</taxon>
        <taxon>Rhodospirillales</taxon>
        <taxon>Azospirillaceae</taxon>
        <taxon>Azospirillum</taxon>
    </lineage>
</organism>
<keyword evidence="2" id="KW-1185">Reference proteome</keyword>
<protein>
    <submittedName>
        <fullName evidence="1">DNA-binding MarR family transcriptional regulator</fullName>
    </submittedName>
</protein>
<name>A0ABU0MQI7_9PROT</name>
<dbReference type="SUPFAM" id="SSF46785">
    <property type="entry name" value="Winged helix' DNA-binding domain"/>
    <property type="match status" value="1"/>
</dbReference>
<evidence type="ECO:0000313" key="1">
    <source>
        <dbReference type="EMBL" id="MDQ0535381.1"/>
    </source>
</evidence>
<dbReference type="RefSeq" id="WP_209985905.1">
    <property type="nucleotide sequence ID" value="NZ_JAGINO010000017.1"/>
</dbReference>
<keyword evidence="1" id="KW-0238">DNA-binding</keyword>
<evidence type="ECO:0000313" key="2">
    <source>
        <dbReference type="Proteomes" id="UP001244552"/>
    </source>
</evidence>
<reference evidence="1 2" key="1">
    <citation type="submission" date="2023-07" db="EMBL/GenBank/DDBJ databases">
        <title>Genomic Encyclopedia of Type Strains, Phase IV (KMG-IV): sequencing the most valuable type-strain genomes for metagenomic binning, comparative biology and taxonomic classification.</title>
        <authorList>
            <person name="Goeker M."/>
        </authorList>
    </citation>
    <scope>NUCLEOTIDE SEQUENCE [LARGE SCALE GENOMIC DNA]</scope>
    <source>
        <strain evidence="1 2">DSM 19922</strain>
    </source>
</reference>
<accession>A0ABU0MQI7</accession>
<comment type="caution">
    <text evidence="1">The sequence shown here is derived from an EMBL/GenBank/DDBJ whole genome shotgun (WGS) entry which is preliminary data.</text>
</comment>
<proteinExistence type="predicted"/>
<dbReference type="GO" id="GO:0003677">
    <property type="term" value="F:DNA binding"/>
    <property type="evidence" value="ECO:0007669"/>
    <property type="project" value="UniProtKB-KW"/>
</dbReference>
<dbReference type="Proteomes" id="UP001244552">
    <property type="component" value="Unassembled WGS sequence"/>
</dbReference>
<dbReference type="InterPro" id="IPR036390">
    <property type="entry name" value="WH_DNA-bd_sf"/>
</dbReference>
<gene>
    <name evidence="1" type="ORF">QO018_004259</name>
</gene>